<dbReference type="OrthoDB" id="5777157at2759"/>
<dbReference type="Pfam" id="PF02958">
    <property type="entry name" value="EcKL"/>
    <property type="match status" value="1"/>
</dbReference>
<proteinExistence type="predicted"/>
<protein>
    <submittedName>
        <fullName evidence="1">Uncharacterized protein</fullName>
    </submittedName>
</protein>
<name>A0A8J2KDP2_9HEXA</name>
<dbReference type="AlphaFoldDB" id="A0A8J2KDP2"/>
<accession>A0A8J2KDP2</accession>
<dbReference type="EMBL" id="CAJVCH010354164">
    <property type="protein sequence ID" value="CAG7815851.1"/>
    <property type="molecule type" value="Genomic_DNA"/>
</dbReference>
<feature type="non-terminal residue" evidence="1">
    <location>
        <position position="1"/>
    </location>
</feature>
<gene>
    <name evidence="1" type="ORF">AFUS01_LOCUS26501</name>
</gene>
<comment type="caution">
    <text evidence="1">The sequence shown here is derived from an EMBL/GenBank/DDBJ whole genome shotgun (WGS) entry which is preliminary data.</text>
</comment>
<evidence type="ECO:0000313" key="2">
    <source>
        <dbReference type="Proteomes" id="UP000708208"/>
    </source>
</evidence>
<organism evidence="1 2">
    <name type="scientific">Allacma fusca</name>
    <dbReference type="NCBI Taxonomy" id="39272"/>
    <lineage>
        <taxon>Eukaryota</taxon>
        <taxon>Metazoa</taxon>
        <taxon>Ecdysozoa</taxon>
        <taxon>Arthropoda</taxon>
        <taxon>Hexapoda</taxon>
        <taxon>Collembola</taxon>
        <taxon>Symphypleona</taxon>
        <taxon>Sminthuridae</taxon>
        <taxon>Allacma</taxon>
    </lineage>
</organism>
<dbReference type="PANTHER" id="PTHR11012">
    <property type="entry name" value="PROTEIN KINASE-LIKE DOMAIN-CONTAINING"/>
    <property type="match status" value="1"/>
</dbReference>
<dbReference type="InterPro" id="IPR004119">
    <property type="entry name" value="EcKL"/>
</dbReference>
<keyword evidence="2" id="KW-1185">Reference proteome</keyword>
<evidence type="ECO:0000313" key="1">
    <source>
        <dbReference type="EMBL" id="CAG7815851.1"/>
    </source>
</evidence>
<sequence length="113" mass="13173">MMLDTGATNEKLILVDLQCPRVNSPSMDLIRFLFFSCAPDVRKRWKELLEYYFSILQEYVLALEHPFSFKFEDFVKDFSRKGKMDFIAGLMVVLGFEAIEKHDTEDSNADDFG</sequence>
<dbReference type="Proteomes" id="UP000708208">
    <property type="component" value="Unassembled WGS sequence"/>
</dbReference>
<reference evidence="1" key="1">
    <citation type="submission" date="2021-06" db="EMBL/GenBank/DDBJ databases">
        <authorList>
            <person name="Hodson N. C."/>
            <person name="Mongue J. A."/>
            <person name="Jaron S. K."/>
        </authorList>
    </citation>
    <scope>NUCLEOTIDE SEQUENCE</scope>
</reference>
<dbReference type="PANTHER" id="PTHR11012:SF30">
    <property type="entry name" value="PROTEIN KINASE-LIKE DOMAIN-CONTAINING"/>
    <property type="match status" value="1"/>
</dbReference>